<comment type="caution">
    <text evidence="2">The sequence shown here is derived from an EMBL/GenBank/DDBJ whole genome shotgun (WGS) entry which is preliminary data.</text>
</comment>
<dbReference type="PROSITE" id="PS51257">
    <property type="entry name" value="PROKAR_LIPOPROTEIN"/>
    <property type="match status" value="1"/>
</dbReference>
<name>A0A9D9DKD4_9BACT</name>
<sequence length="179" mass="20612">MKRKLFLLYPLFLLLIVSCSKKDEVRYVDYPCSYIEFYVTDQNGNNLIDGDFEGNILGCNIVMEHGGKKYMRIDNNLEQELPTETKALAFNFRGLMTNHENKTLVIGYMSQAHDYEQASFTIDWGNGSKDVITFDQKSVPYDPDDGDLYANCRFWVNGKAVSDFKPFEDGPHFTIVLNM</sequence>
<evidence type="ECO:0008006" key="4">
    <source>
        <dbReference type="Google" id="ProtNLM"/>
    </source>
</evidence>
<accession>A0A9D9DKD4</accession>
<dbReference type="Proteomes" id="UP000823635">
    <property type="component" value="Unassembled WGS sequence"/>
</dbReference>
<reference evidence="2" key="2">
    <citation type="journal article" date="2021" name="PeerJ">
        <title>Extensive microbial diversity within the chicken gut microbiome revealed by metagenomics and culture.</title>
        <authorList>
            <person name="Gilroy R."/>
            <person name="Ravi A."/>
            <person name="Getino M."/>
            <person name="Pursley I."/>
            <person name="Horton D.L."/>
            <person name="Alikhan N.F."/>
            <person name="Baker D."/>
            <person name="Gharbi K."/>
            <person name="Hall N."/>
            <person name="Watson M."/>
            <person name="Adriaenssens E.M."/>
            <person name="Foster-Nyarko E."/>
            <person name="Jarju S."/>
            <person name="Secka A."/>
            <person name="Antonio M."/>
            <person name="Oren A."/>
            <person name="Chaudhuri R.R."/>
            <person name="La Ragione R."/>
            <person name="Hildebrand F."/>
            <person name="Pallen M.J."/>
        </authorList>
    </citation>
    <scope>NUCLEOTIDE SEQUENCE</scope>
    <source>
        <strain evidence="2">15467</strain>
    </source>
</reference>
<feature type="signal peptide" evidence="1">
    <location>
        <begin position="1"/>
        <end position="22"/>
    </location>
</feature>
<dbReference type="EMBL" id="JADINB010000062">
    <property type="protein sequence ID" value="MBO8428816.1"/>
    <property type="molecule type" value="Genomic_DNA"/>
</dbReference>
<gene>
    <name evidence="2" type="ORF">IAC68_02640</name>
</gene>
<keyword evidence="1" id="KW-0732">Signal</keyword>
<dbReference type="AlphaFoldDB" id="A0A9D9DKD4"/>
<proteinExistence type="predicted"/>
<reference evidence="2" key="1">
    <citation type="submission" date="2020-10" db="EMBL/GenBank/DDBJ databases">
        <authorList>
            <person name="Gilroy R."/>
        </authorList>
    </citation>
    <scope>NUCLEOTIDE SEQUENCE</scope>
    <source>
        <strain evidence="2">15467</strain>
    </source>
</reference>
<evidence type="ECO:0000256" key="1">
    <source>
        <dbReference type="SAM" id="SignalP"/>
    </source>
</evidence>
<protein>
    <recommendedName>
        <fullName evidence="4">Lipoprotein</fullName>
    </recommendedName>
</protein>
<organism evidence="2 3">
    <name type="scientific">Candidatus Egerieousia excrementavium</name>
    <dbReference type="NCBI Taxonomy" id="2840778"/>
    <lineage>
        <taxon>Bacteria</taxon>
        <taxon>Pseudomonadati</taxon>
        <taxon>Bacteroidota</taxon>
        <taxon>Bacteroidia</taxon>
        <taxon>Bacteroidales</taxon>
        <taxon>Candidatus Egerieousia</taxon>
    </lineage>
</organism>
<evidence type="ECO:0000313" key="2">
    <source>
        <dbReference type="EMBL" id="MBO8428816.1"/>
    </source>
</evidence>
<evidence type="ECO:0000313" key="3">
    <source>
        <dbReference type="Proteomes" id="UP000823635"/>
    </source>
</evidence>
<feature type="chain" id="PRO_5038956884" description="Lipoprotein" evidence="1">
    <location>
        <begin position="23"/>
        <end position="179"/>
    </location>
</feature>